<proteinExistence type="predicted"/>
<gene>
    <name evidence="1" type="ORF">ACH5RR_013385</name>
</gene>
<protein>
    <submittedName>
        <fullName evidence="1">Uncharacterized protein</fullName>
    </submittedName>
</protein>
<comment type="caution">
    <text evidence="1">The sequence shown here is derived from an EMBL/GenBank/DDBJ whole genome shotgun (WGS) entry which is preliminary data.</text>
</comment>
<dbReference type="EMBL" id="JBJUIK010000006">
    <property type="protein sequence ID" value="KAL3525013.1"/>
    <property type="molecule type" value="Genomic_DNA"/>
</dbReference>
<dbReference type="Proteomes" id="UP001630127">
    <property type="component" value="Unassembled WGS sequence"/>
</dbReference>
<name>A0ABD3A0C9_9GENT</name>
<organism evidence="1 2">
    <name type="scientific">Cinchona calisaya</name>
    <dbReference type="NCBI Taxonomy" id="153742"/>
    <lineage>
        <taxon>Eukaryota</taxon>
        <taxon>Viridiplantae</taxon>
        <taxon>Streptophyta</taxon>
        <taxon>Embryophyta</taxon>
        <taxon>Tracheophyta</taxon>
        <taxon>Spermatophyta</taxon>
        <taxon>Magnoliopsida</taxon>
        <taxon>eudicotyledons</taxon>
        <taxon>Gunneridae</taxon>
        <taxon>Pentapetalae</taxon>
        <taxon>asterids</taxon>
        <taxon>lamiids</taxon>
        <taxon>Gentianales</taxon>
        <taxon>Rubiaceae</taxon>
        <taxon>Cinchonoideae</taxon>
        <taxon>Cinchoneae</taxon>
        <taxon>Cinchona</taxon>
    </lineage>
</organism>
<evidence type="ECO:0000313" key="1">
    <source>
        <dbReference type="EMBL" id="KAL3525013.1"/>
    </source>
</evidence>
<evidence type="ECO:0000313" key="2">
    <source>
        <dbReference type="Proteomes" id="UP001630127"/>
    </source>
</evidence>
<sequence>MRRQWSMDRSFLGKQGVEEAFCKNFVGSATIMIMTIFFCQMPKEIGKETVEKEHWDALERAISLNMACAVTTIEEEKGFRGHMYTRSLNAIQTLLPGEAESLKLLK</sequence>
<reference evidence="1 2" key="1">
    <citation type="submission" date="2024-11" db="EMBL/GenBank/DDBJ databases">
        <title>A near-complete genome assembly of Cinchona calisaya.</title>
        <authorList>
            <person name="Lian D.C."/>
            <person name="Zhao X.W."/>
            <person name="Wei L."/>
        </authorList>
    </citation>
    <scope>NUCLEOTIDE SEQUENCE [LARGE SCALE GENOMIC DNA]</scope>
    <source>
        <tissue evidence="1">Nenye</tissue>
    </source>
</reference>
<keyword evidence="2" id="KW-1185">Reference proteome</keyword>
<dbReference type="AlphaFoldDB" id="A0ABD3A0C9"/>
<accession>A0ABD3A0C9</accession>